<evidence type="ECO:0000313" key="1">
    <source>
        <dbReference type="EMBL" id="REH54271.1"/>
    </source>
</evidence>
<name>A0A3E0I6N2_9PSEU</name>
<keyword evidence="2" id="KW-1185">Reference proteome</keyword>
<dbReference type="AlphaFoldDB" id="A0A3E0I6N2"/>
<gene>
    <name evidence="1" type="ORF">BCF44_102503</name>
</gene>
<proteinExistence type="predicted"/>
<dbReference type="Proteomes" id="UP000256269">
    <property type="component" value="Unassembled WGS sequence"/>
</dbReference>
<protein>
    <submittedName>
        <fullName evidence="1">Uncharacterized protein</fullName>
    </submittedName>
</protein>
<dbReference type="RefSeq" id="WP_116173358.1">
    <property type="nucleotide sequence ID" value="NZ_CP144375.1"/>
</dbReference>
<organism evidence="1 2">
    <name type="scientific">Kutzneria buriramensis</name>
    <dbReference type="NCBI Taxonomy" id="1045776"/>
    <lineage>
        <taxon>Bacteria</taxon>
        <taxon>Bacillati</taxon>
        <taxon>Actinomycetota</taxon>
        <taxon>Actinomycetes</taxon>
        <taxon>Pseudonocardiales</taxon>
        <taxon>Pseudonocardiaceae</taxon>
        <taxon>Kutzneria</taxon>
    </lineage>
</organism>
<sequence length="109" mass="12381">MPILKAEPEVGESIDDPSEDAIFMLLDDIEEGQGNYLIITRTADATGHTYAQTYRNDDGSYLVEYRAGGADRHFQTIAADMRTAHNLLTAWAFELDGWRERAEWSRLEL</sequence>
<accession>A0A3E0I6N2</accession>
<evidence type="ECO:0000313" key="2">
    <source>
        <dbReference type="Proteomes" id="UP000256269"/>
    </source>
</evidence>
<dbReference type="EMBL" id="QUNO01000002">
    <property type="protein sequence ID" value="REH54271.1"/>
    <property type="molecule type" value="Genomic_DNA"/>
</dbReference>
<dbReference type="OrthoDB" id="3523497at2"/>
<reference evidence="1 2" key="1">
    <citation type="submission" date="2018-08" db="EMBL/GenBank/DDBJ databases">
        <title>Genomic Encyclopedia of Archaeal and Bacterial Type Strains, Phase II (KMG-II): from individual species to whole genera.</title>
        <authorList>
            <person name="Goeker M."/>
        </authorList>
    </citation>
    <scope>NUCLEOTIDE SEQUENCE [LARGE SCALE GENOMIC DNA]</scope>
    <source>
        <strain evidence="1 2">DSM 45791</strain>
    </source>
</reference>
<comment type="caution">
    <text evidence="1">The sequence shown here is derived from an EMBL/GenBank/DDBJ whole genome shotgun (WGS) entry which is preliminary data.</text>
</comment>